<name>A0ABN3WTY6_9ACTN</name>
<accession>A0ABN3WTY6</accession>
<feature type="transmembrane region" description="Helical" evidence="2">
    <location>
        <begin position="36"/>
        <end position="55"/>
    </location>
</feature>
<evidence type="ECO:0000256" key="2">
    <source>
        <dbReference type="SAM" id="Phobius"/>
    </source>
</evidence>
<keyword evidence="4" id="KW-1185">Reference proteome</keyword>
<dbReference type="EMBL" id="BAAAUD010000010">
    <property type="protein sequence ID" value="GAA2925899.1"/>
    <property type="molecule type" value="Genomic_DNA"/>
</dbReference>
<proteinExistence type="predicted"/>
<evidence type="ECO:0000256" key="1">
    <source>
        <dbReference type="SAM" id="MobiDB-lite"/>
    </source>
</evidence>
<keyword evidence="2" id="KW-0472">Membrane</keyword>
<evidence type="ECO:0008006" key="5">
    <source>
        <dbReference type="Google" id="ProtNLM"/>
    </source>
</evidence>
<dbReference type="RefSeq" id="WP_344490596.1">
    <property type="nucleotide sequence ID" value="NZ_BAAAUD010000010.1"/>
</dbReference>
<evidence type="ECO:0000313" key="3">
    <source>
        <dbReference type="EMBL" id="GAA2925899.1"/>
    </source>
</evidence>
<keyword evidence="2" id="KW-1133">Transmembrane helix</keyword>
<comment type="caution">
    <text evidence="3">The sequence shown here is derived from an EMBL/GenBank/DDBJ whole genome shotgun (WGS) entry which is preliminary data.</text>
</comment>
<evidence type="ECO:0000313" key="4">
    <source>
        <dbReference type="Proteomes" id="UP001500403"/>
    </source>
</evidence>
<reference evidence="3 4" key="1">
    <citation type="journal article" date="2019" name="Int. J. Syst. Evol. Microbiol.">
        <title>The Global Catalogue of Microorganisms (GCM) 10K type strain sequencing project: providing services to taxonomists for standard genome sequencing and annotation.</title>
        <authorList>
            <consortium name="The Broad Institute Genomics Platform"/>
            <consortium name="The Broad Institute Genome Sequencing Center for Infectious Disease"/>
            <person name="Wu L."/>
            <person name="Ma J."/>
        </authorList>
    </citation>
    <scope>NUCLEOTIDE SEQUENCE [LARGE SCALE GENOMIC DNA]</scope>
    <source>
        <strain evidence="3 4">JCM 9088</strain>
    </source>
</reference>
<protein>
    <recommendedName>
        <fullName evidence="5">Integral membrane protein</fullName>
    </recommendedName>
</protein>
<organism evidence="3 4">
    <name type="scientific">Streptomyces enissocaesilis</name>
    <dbReference type="NCBI Taxonomy" id="332589"/>
    <lineage>
        <taxon>Bacteria</taxon>
        <taxon>Bacillati</taxon>
        <taxon>Actinomycetota</taxon>
        <taxon>Actinomycetes</taxon>
        <taxon>Kitasatosporales</taxon>
        <taxon>Streptomycetaceae</taxon>
        <taxon>Streptomyces</taxon>
        <taxon>Streptomyces rochei group</taxon>
    </lineage>
</organism>
<sequence length="87" mass="8674">MVLLIGAVLGTGIALAVLTAFSVGTTGAAVPAVHPLVYATAAGAAGLLALVTTALPGRVALRFRPAEVATAKQRSTAAKHSRNEARQ</sequence>
<keyword evidence="2" id="KW-0812">Transmembrane</keyword>
<gene>
    <name evidence="3" type="ORF">GCM10010446_07780</name>
</gene>
<dbReference type="Proteomes" id="UP001500403">
    <property type="component" value="Unassembled WGS sequence"/>
</dbReference>
<feature type="region of interest" description="Disordered" evidence="1">
    <location>
        <begin position="67"/>
        <end position="87"/>
    </location>
</feature>